<protein>
    <submittedName>
        <fullName evidence="2">Uncharacterized protein</fullName>
    </submittedName>
</protein>
<sequence length="73" mass="8044">MSSNIQRPAKSSASCSSPEVLAGRSRPARLHQHVRESRGRKQRDSAALALCQLWPVGSSRRRQGPRDIGRGHT</sequence>
<reference evidence="2 3" key="1">
    <citation type="journal article" date="2023" name="Arcadia Sci">
        <title>De novo assembly of a long-read Amblyomma americanum tick genome.</title>
        <authorList>
            <person name="Chou S."/>
            <person name="Poskanzer K.E."/>
            <person name="Rollins M."/>
            <person name="Thuy-Boun P.S."/>
        </authorList>
    </citation>
    <scope>NUCLEOTIDE SEQUENCE [LARGE SCALE GENOMIC DNA]</scope>
    <source>
        <strain evidence="2">F_SG_1</strain>
        <tissue evidence="2">Salivary glands</tissue>
    </source>
</reference>
<dbReference type="Proteomes" id="UP001321473">
    <property type="component" value="Unassembled WGS sequence"/>
</dbReference>
<accession>A0AAQ4ECI0</accession>
<evidence type="ECO:0000256" key="1">
    <source>
        <dbReference type="SAM" id="MobiDB-lite"/>
    </source>
</evidence>
<evidence type="ECO:0000313" key="3">
    <source>
        <dbReference type="Proteomes" id="UP001321473"/>
    </source>
</evidence>
<dbReference type="EMBL" id="JARKHS020018504">
    <property type="protein sequence ID" value="KAK8772303.1"/>
    <property type="molecule type" value="Genomic_DNA"/>
</dbReference>
<feature type="region of interest" description="Disordered" evidence="1">
    <location>
        <begin position="54"/>
        <end position="73"/>
    </location>
</feature>
<keyword evidence="3" id="KW-1185">Reference proteome</keyword>
<organism evidence="2 3">
    <name type="scientific">Amblyomma americanum</name>
    <name type="common">Lone star tick</name>
    <dbReference type="NCBI Taxonomy" id="6943"/>
    <lineage>
        <taxon>Eukaryota</taxon>
        <taxon>Metazoa</taxon>
        <taxon>Ecdysozoa</taxon>
        <taxon>Arthropoda</taxon>
        <taxon>Chelicerata</taxon>
        <taxon>Arachnida</taxon>
        <taxon>Acari</taxon>
        <taxon>Parasitiformes</taxon>
        <taxon>Ixodida</taxon>
        <taxon>Ixodoidea</taxon>
        <taxon>Ixodidae</taxon>
        <taxon>Amblyomminae</taxon>
        <taxon>Amblyomma</taxon>
    </lineage>
</organism>
<evidence type="ECO:0000313" key="2">
    <source>
        <dbReference type="EMBL" id="KAK8772303.1"/>
    </source>
</evidence>
<feature type="region of interest" description="Disordered" evidence="1">
    <location>
        <begin position="1"/>
        <end position="45"/>
    </location>
</feature>
<proteinExistence type="predicted"/>
<dbReference type="AlphaFoldDB" id="A0AAQ4ECI0"/>
<gene>
    <name evidence="2" type="ORF">V5799_024453</name>
</gene>
<name>A0AAQ4ECI0_AMBAM</name>
<comment type="caution">
    <text evidence="2">The sequence shown here is derived from an EMBL/GenBank/DDBJ whole genome shotgun (WGS) entry which is preliminary data.</text>
</comment>
<feature type="compositionally biased region" description="Basic and acidic residues" evidence="1">
    <location>
        <begin position="33"/>
        <end position="44"/>
    </location>
</feature>
<feature type="compositionally biased region" description="Basic and acidic residues" evidence="1">
    <location>
        <begin position="64"/>
        <end position="73"/>
    </location>
</feature>
<feature type="compositionally biased region" description="Polar residues" evidence="1">
    <location>
        <begin position="1"/>
        <end position="17"/>
    </location>
</feature>